<keyword evidence="1" id="KW-1133">Transmembrane helix</keyword>
<dbReference type="Gene3D" id="3.90.550.10">
    <property type="entry name" value="Spore Coat Polysaccharide Biosynthesis Protein SpsA, Chain A"/>
    <property type="match status" value="1"/>
</dbReference>
<dbReference type="AlphaFoldDB" id="A0A917RHP8"/>
<gene>
    <name evidence="3" type="ORF">GCM10007964_57400</name>
</gene>
<dbReference type="InterPro" id="IPR050834">
    <property type="entry name" value="Glycosyltransf_2"/>
</dbReference>
<feature type="transmembrane region" description="Helical" evidence="1">
    <location>
        <begin position="260"/>
        <end position="288"/>
    </location>
</feature>
<proteinExistence type="predicted"/>
<protein>
    <recommendedName>
        <fullName evidence="2">Glycosyltransferase 2-like domain-containing protein</fullName>
    </recommendedName>
</protein>
<dbReference type="InterPro" id="IPR001173">
    <property type="entry name" value="Glyco_trans_2-like"/>
</dbReference>
<keyword evidence="1" id="KW-0812">Transmembrane</keyword>
<dbReference type="Pfam" id="PF00535">
    <property type="entry name" value="Glycos_transf_2"/>
    <property type="match status" value="1"/>
</dbReference>
<dbReference type="SUPFAM" id="SSF53448">
    <property type="entry name" value="Nucleotide-diphospho-sugar transferases"/>
    <property type="match status" value="1"/>
</dbReference>
<keyword evidence="4" id="KW-1185">Reference proteome</keyword>
<evidence type="ECO:0000259" key="2">
    <source>
        <dbReference type="Pfam" id="PF00535"/>
    </source>
</evidence>
<accession>A0A917RHP8</accession>
<reference evidence="3" key="2">
    <citation type="submission" date="2020-09" db="EMBL/GenBank/DDBJ databases">
        <authorList>
            <person name="Sun Q."/>
            <person name="Ohkuma M."/>
        </authorList>
    </citation>
    <scope>NUCLEOTIDE SEQUENCE</scope>
    <source>
        <strain evidence="3">JCM 13064</strain>
    </source>
</reference>
<evidence type="ECO:0000313" key="4">
    <source>
        <dbReference type="Proteomes" id="UP000645217"/>
    </source>
</evidence>
<evidence type="ECO:0000256" key="1">
    <source>
        <dbReference type="SAM" id="Phobius"/>
    </source>
</evidence>
<dbReference type="CDD" id="cd00761">
    <property type="entry name" value="Glyco_tranf_GTA_type"/>
    <property type="match status" value="1"/>
</dbReference>
<dbReference type="Proteomes" id="UP000645217">
    <property type="component" value="Unassembled WGS sequence"/>
</dbReference>
<keyword evidence="1" id="KW-0472">Membrane</keyword>
<name>A0A917RHP8_9ACTN</name>
<dbReference type="PANTHER" id="PTHR43685">
    <property type="entry name" value="GLYCOSYLTRANSFERASE"/>
    <property type="match status" value="1"/>
</dbReference>
<dbReference type="PANTHER" id="PTHR43685:SF2">
    <property type="entry name" value="GLYCOSYLTRANSFERASE 2-LIKE DOMAIN-CONTAINING PROTEIN"/>
    <property type="match status" value="1"/>
</dbReference>
<organism evidence="3 4">
    <name type="scientific">Sphaerisporangium melleum</name>
    <dbReference type="NCBI Taxonomy" id="321316"/>
    <lineage>
        <taxon>Bacteria</taxon>
        <taxon>Bacillati</taxon>
        <taxon>Actinomycetota</taxon>
        <taxon>Actinomycetes</taxon>
        <taxon>Streptosporangiales</taxon>
        <taxon>Streptosporangiaceae</taxon>
        <taxon>Sphaerisporangium</taxon>
    </lineage>
</organism>
<dbReference type="EMBL" id="BMNT01000036">
    <property type="protein sequence ID" value="GGL07639.1"/>
    <property type="molecule type" value="Genomic_DNA"/>
</dbReference>
<evidence type="ECO:0000313" key="3">
    <source>
        <dbReference type="EMBL" id="GGL07639.1"/>
    </source>
</evidence>
<feature type="transmembrane region" description="Helical" evidence="1">
    <location>
        <begin position="308"/>
        <end position="332"/>
    </location>
</feature>
<reference evidence="3" key="1">
    <citation type="journal article" date="2014" name="Int. J. Syst. Evol. Microbiol.">
        <title>Complete genome sequence of Corynebacterium casei LMG S-19264T (=DSM 44701T), isolated from a smear-ripened cheese.</title>
        <authorList>
            <consortium name="US DOE Joint Genome Institute (JGI-PGF)"/>
            <person name="Walter F."/>
            <person name="Albersmeier A."/>
            <person name="Kalinowski J."/>
            <person name="Ruckert C."/>
        </authorList>
    </citation>
    <scope>NUCLEOTIDE SEQUENCE</scope>
    <source>
        <strain evidence="3">JCM 13064</strain>
    </source>
</reference>
<comment type="caution">
    <text evidence="3">The sequence shown here is derived from an EMBL/GenBank/DDBJ whole genome shotgun (WGS) entry which is preliminary data.</text>
</comment>
<feature type="domain" description="Glycosyltransferase 2-like" evidence="2">
    <location>
        <begin position="13"/>
        <end position="165"/>
    </location>
</feature>
<sequence>MPDVMAWRADVAVIVPNYNKKKTLRACLESVYAQTYPAAEVIVVDDVSTDGSLEIAREFPCTIVEPARNQGPAGARNLGVASSSAPLLFFLDSDTALAPDAIYNAVKAYRETPDCGMVQGIYDIEPLYDDGPVERYRVLCEHYERSQTTATFLSCTLIPRAVFEETGRLDERLRDGEDFEFGTRVPAHYRLVVTTSVVTRADDEDKFWGCLVERFVRSTTLPVIMVRARRLRDQGKVGFQLNMIGTGQHKRRKPPRVSSMSAALTFVTLPLALVSPWLLAVPAATLAVHLSMNRRFIGFARRYRGVRFALWVAWMQLCFHTAFFLGACVGLLRVAYELSRRQGEPVRTGLAPAPSAGVPE</sequence>
<dbReference type="InterPro" id="IPR029044">
    <property type="entry name" value="Nucleotide-diphossugar_trans"/>
</dbReference>